<keyword evidence="3" id="KW-1185">Reference proteome</keyword>
<feature type="compositionally biased region" description="Low complexity" evidence="1">
    <location>
        <begin position="582"/>
        <end position="597"/>
    </location>
</feature>
<feature type="region of interest" description="Disordered" evidence="1">
    <location>
        <begin position="565"/>
        <end position="616"/>
    </location>
</feature>
<organism evidence="2 3">
    <name type="scientific">Kribbella antiqua</name>
    <dbReference type="NCBI Taxonomy" id="2512217"/>
    <lineage>
        <taxon>Bacteria</taxon>
        <taxon>Bacillati</taxon>
        <taxon>Actinomycetota</taxon>
        <taxon>Actinomycetes</taxon>
        <taxon>Propionibacteriales</taxon>
        <taxon>Kribbellaceae</taxon>
        <taxon>Kribbella</taxon>
    </lineage>
</organism>
<accession>A0A4R2J2P6</accession>
<dbReference type="EMBL" id="SLWR01000003">
    <property type="protein sequence ID" value="TCO49575.1"/>
    <property type="molecule type" value="Genomic_DNA"/>
</dbReference>
<comment type="caution">
    <text evidence="2">The sequence shown here is derived from an EMBL/GenBank/DDBJ whole genome shotgun (WGS) entry which is preliminary data.</text>
</comment>
<dbReference type="AlphaFoldDB" id="A0A4R2J2P6"/>
<gene>
    <name evidence="2" type="ORF">EV646_103557</name>
</gene>
<dbReference type="Proteomes" id="UP000295573">
    <property type="component" value="Unassembled WGS sequence"/>
</dbReference>
<sequence length="616" mass="66618">MDRGVPLDRQENPWRVIDNLHYALRDLTPFPSQWNEQVNVEQHPDGVTFEGAVHDDRSMTLSGGTYAYLRVAFQEMYVQRAATDPRPDRDVVRRVRSAVGVFVDNYVALSQEPAPDDDAATSALDTGLRANTTAFYVPRVMADLQLDRGFPDILDLPAEDEHPRLQGAVETLCEQVGEAARIAPDDLRDRLQATPPAERWNELSEVLIQQRLGARLDRGYGFAGRVLPEDAARIKALLVKDLKTGFEAVAASTEDSRSNGQTIAAEAVERATEHLDTFANSGPKPVEPPPHRKEPAYAEVSAIVERVHRDLAIGRTGDHLAWVLTPGHEINGWNGYLEATNRGIRDLGEARPDGSLAFDVQRVLAPLEKAHTAPRPLDPELRADVRQAFVVVAREAARLCSPSDPGSQHDPAAQAMEDALVRRYAEGQADRLMTDLGYGTSEAQRTVGTPADRTVAVLTQSIGQISRMSEQQVVSQLLTTGQSDRFAKAVALGLGKDTPRDAAGQQDVHAFLVPKVQAAFAQVARPESRFGFRTGNRGERAEKLCTDAVAEIAQAKDYYASLPKGGGGADLQDKSQAAAMTGQPGPGSHAAAGAAAGPPLPPAAIVRAPGNERDGR</sequence>
<reference evidence="2 3" key="1">
    <citation type="journal article" date="2015" name="Stand. Genomic Sci.">
        <title>Genomic Encyclopedia of Bacterial and Archaeal Type Strains, Phase III: the genomes of soil and plant-associated and newly described type strains.</title>
        <authorList>
            <person name="Whitman W.B."/>
            <person name="Woyke T."/>
            <person name="Klenk H.P."/>
            <person name="Zhou Y."/>
            <person name="Lilburn T.G."/>
            <person name="Beck B.J."/>
            <person name="De Vos P."/>
            <person name="Vandamme P."/>
            <person name="Eisen J.A."/>
            <person name="Garrity G."/>
            <person name="Hugenholtz P."/>
            <person name="Kyrpides N.C."/>
        </authorList>
    </citation>
    <scope>NUCLEOTIDE SEQUENCE [LARGE SCALE GENOMIC DNA]</scope>
    <source>
        <strain evidence="2 3">VKM Ac-2541</strain>
    </source>
</reference>
<protein>
    <submittedName>
        <fullName evidence="2">Uncharacterized protein</fullName>
    </submittedName>
</protein>
<evidence type="ECO:0000313" key="2">
    <source>
        <dbReference type="EMBL" id="TCO49575.1"/>
    </source>
</evidence>
<name>A0A4R2J2P6_9ACTN</name>
<evidence type="ECO:0000313" key="3">
    <source>
        <dbReference type="Proteomes" id="UP000295573"/>
    </source>
</evidence>
<proteinExistence type="predicted"/>
<evidence type="ECO:0000256" key="1">
    <source>
        <dbReference type="SAM" id="MobiDB-lite"/>
    </source>
</evidence>
<dbReference type="RefSeq" id="WP_132147677.1">
    <property type="nucleotide sequence ID" value="NZ_SLWR01000003.1"/>
</dbReference>